<dbReference type="EMBL" id="VFPN01000002">
    <property type="protein sequence ID" value="TQM63525.1"/>
    <property type="molecule type" value="Genomic_DNA"/>
</dbReference>
<accession>A0A543HZ36</accession>
<evidence type="ECO:0000256" key="6">
    <source>
        <dbReference type="ARBA" id="ARBA00022842"/>
    </source>
</evidence>
<evidence type="ECO:0000313" key="14">
    <source>
        <dbReference type="Proteomes" id="UP000318331"/>
    </source>
</evidence>
<evidence type="ECO:0000256" key="12">
    <source>
        <dbReference type="SAM" id="Phobius"/>
    </source>
</evidence>
<feature type="transmembrane region" description="Helical" evidence="12">
    <location>
        <begin position="270"/>
        <end position="289"/>
    </location>
</feature>
<dbReference type="PANTHER" id="PTHR46494:SF1">
    <property type="entry name" value="CORA FAMILY METAL ION TRANSPORTER (EUROFUNG)"/>
    <property type="match status" value="1"/>
</dbReference>
<dbReference type="FunFam" id="1.20.58.340:FF:000004">
    <property type="entry name" value="Magnesium transport protein CorA"/>
    <property type="match status" value="1"/>
</dbReference>
<dbReference type="GO" id="GO:0015095">
    <property type="term" value="F:magnesium ion transmembrane transporter activity"/>
    <property type="evidence" value="ECO:0007669"/>
    <property type="project" value="TreeGrafter"/>
</dbReference>
<dbReference type="InterPro" id="IPR045863">
    <property type="entry name" value="CorA_TM1_TM2"/>
</dbReference>
<comment type="similarity">
    <text evidence="2">Belongs to the CorA metal ion transporter (MIT) (TC 1.A.35) family.</text>
</comment>
<organism evidence="13 14">
    <name type="scientific">Klugiella xanthotipulae</name>
    <dbReference type="NCBI Taxonomy" id="244735"/>
    <lineage>
        <taxon>Bacteria</taxon>
        <taxon>Bacillati</taxon>
        <taxon>Actinomycetota</taxon>
        <taxon>Actinomycetes</taxon>
        <taxon>Micrococcales</taxon>
        <taxon>Microbacteriaceae</taxon>
        <taxon>Klugiella</taxon>
    </lineage>
</organism>
<dbReference type="SUPFAM" id="SSF144083">
    <property type="entry name" value="Magnesium transport protein CorA, transmembrane region"/>
    <property type="match status" value="1"/>
</dbReference>
<dbReference type="RefSeq" id="WP_141917652.1">
    <property type="nucleotide sequence ID" value="NZ_BAAAYS010000011.1"/>
</dbReference>
<evidence type="ECO:0000256" key="9">
    <source>
        <dbReference type="ARBA" id="ARBA00023136"/>
    </source>
</evidence>
<dbReference type="GO" id="GO:0050897">
    <property type="term" value="F:cobalt ion binding"/>
    <property type="evidence" value="ECO:0007669"/>
    <property type="project" value="TreeGrafter"/>
</dbReference>
<protein>
    <submittedName>
        <fullName evidence="13">Magnesium transporter</fullName>
    </submittedName>
</protein>
<evidence type="ECO:0000256" key="8">
    <source>
        <dbReference type="ARBA" id="ARBA00023065"/>
    </source>
</evidence>
<evidence type="ECO:0000256" key="7">
    <source>
        <dbReference type="ARBA" id="ARBA00022989"/>
    </source>
</evidence>
<dbReference type="OrthoDB" id="9803416at2"/>
<dbReference type="AlphaFoldDB" id="A0A543HZ36"/>
<keyword evidence="5 12" id="KW-0812">Transmembrane</keyword>
<dbReference type="CDD" id="cd12830">
    <property type="entry name" value="MtCorA-like"/>
    <property type="match status" value="1"/>
</dbReference>
<keyword evidence="14" id="KW-1185">Reference proteome</keyword>
<evidence type="ECO:0000313" key="13">
    <source>
        <dbReference type="EMBL" id="TQM63525.1"/>
    </source>
</evidence>
<comment type="subcellular location">
    <subcellularLocation>
        <location evidence="1">Cell membrane</location>
        <topology evidence="1">Multi-pass membrane protein</topology>
    </subcellularLocation>
</comment>
<keyword evidence="4" id="KW-1003">Cell membrane</keyword>
<evidence type="ECO:0000256" key="1">
    <source>
        <dbReference type="ARBA" id="ARBA00004651"/>
    </source>
</evidence>
<name>A0A543HZ36_9MICO</name>
<dbReference type="GO" id="GO:0000287">
    <property type="term" value="F:magnesium ion binding"/>
    <property type="evidence" value="ECO:0007669"/>
    <property type="project" value="TreeGrafter"/>
</dbReference>
<evidence type="ECO:0000256" key="5">
    <source>
        <dbReference type="ARBA" id="ARBA00022692"/>
    </source>
</evidence>
<evidence type="ECO:0000256" key="4">
    <source>
        <dbReference type="ARBA" id="ARBA00022475"/>
    </source>
</evidence>
<dbReference type="Gene3D" id="1.20.58.340">
    <property type="entry name" value="Magnesium transport protein CorA, transmembrane region"/>
    <property type="match status" value="2"/>
</dbReference>
<comment type="caution">
    <text evidence="13">The sequence shown here is derived from an EMBL/GenBank/DDBJ whole genome shotgun (WGS) entry which is preliminary data.</text>
</comment>
<gene>
    <name evidence="13" type="ORF">FB466_1790</name>
</gene>
<proteinExistence type="inferred from homology"/>
<feature type="transmembrane region" description="Helical" evidence="12">
    <location>
        <begin position="301"/>
        <end position="321"/>
    </location>
</feature>
<dbReference type="Proteomes" id="UP000318331">
    <property type="component" value="Unassembled WGS sequence"/>
</dbReference>
<sequence length="327" mass="37317">MTLSTNSIYVDGKLAHTAETLDDTFRLLRENRGMAFIALDRPAEHELISVGQEFGLHELAVEDALRGHQRAKLERYAHTLFVVLRPAVYVDEDERVEFGELHLFVGPNFFISVVKVDPGDSGFVRRSLSRLERKPELLAMGPQALLYALFDEVVDAYTPVTNGLEEDIDQIEEQLFAGYPEVSRRIYELFSEVVEFQRATRPLLSMLDALLRGADKYQVPVELQRRYRDVRDHVIRVIERSESFRSLLQNALTVNATLVAQQQNDVTKRISAWAAILFAPTLIGAIYGMNFDHMPELHWEYGYALALVGMGLLGGGLYVAFKWKRWL</sequence>
<dbReference type="InterPro" id="IPR002523">
    <property type="entry name" value="MgTranspt_CorA/ZnTranspt_ZntB"/>
</dbReference>
<evidence type="ECO:0000256" key="3">
    <source>
        <dbReference type="ARBA" id="ARBA00022448"/>
    </source>
</evidence>
<dbReference type="GO" id="GO:0015087">
    <property type="term" value="F:cobalt ion transmembrane transporter activity"/>
    <property type="evidence" value="ECO:0007669"/>
    <property type="project" value="TreeGrafter"/>
</dbReference>
<dbReference type="Pfam" id="PF01544">
    <property type="entry name" value="CorA"/>
    <property type="match status" value="1"/>
</dbReference>
<evidence type="ECO:0000256" key="2">
    <source>
        <dbReference type="ARBA" id="ARBA00009765"/>
    </source>
</evidence>
<dbReference type="PANTHER" id="PTHR46494">
    <property type="entry name" value="CORA FAMILY METAL ION TRANSPORTER (EUROFUNG)"/>
    <property type="match status" value="1"/>
</dbReference>
<keyword evidence="6" id="KW-0460">Magnesium</keyword>
<dbReference type="GO" id="GO:0005886">
    <property type="term" value="C:plasma membrane"/>
    <property type="evidence" value="ECO:0007669"/>
    <property type="project" value="UniProtKB-SubCell"/>
</dbReference>
<evidence type="ECO:0000256" key="11">
    <source>
        <dbReference type="ARBA" id="ARBA00045497"/>
    </source>
</evidence>
<dbReference type="SUPFAM" id="SSF143865">
    <property type="entry name" value="CorA soluble domain-like"/>
    <property type="match status" value="1"/>
</dbReference>
<comment type="catalytic activity">
    <reaction evidence="10">
        <text>Mg(2+)(in) = Mg(2+)(out)</text>
        <dbReference type="Rhea" id="RHEA:29827"/>
        <dbReference type="ChEBI" id="CHEBI:18420"/>
    </reaction>
</comment>
<evidence type="ECO:0000256" key="10">
    <source>
        <dbReference type="ARBA" id="ARBA00034269"/>
    </source>
</evidence>
<dbReference type="Gene3D" id="3.30.460.20">
    <property type="entry name" value="CorA soluble domain-like"/>
    <property type="match status" value="1"/>
</dbReference>
<comment type="function">
    <text evidence="11">Mediates influx of magnesium ions. Alternates between open and closed states. Activated by low cytoplasmic Mg(2+) levels. Inactive when cytoplasmic Mg(2+) levels are high.</text>
</comment>
<keyword evidence="8" id="KW-0406">Ion transport</keyword>
<keyword evidence="3" id="KW-0813">Transport</keyword>
<dbReference type="InterPro" id="IPR045861">
    <property type="entry name" value="CorA_cytoplasmic_dom"/>
</dbReference>
<keyword evidence="9 12" id="KW-0472">Membrane</keyword>
<keyword evidence="7 12" id="KW-1133">Transmembrane helix</keyword>
<reference evidence="13 14" key="1">
    <citation type="submission" date="2019-06" db="EMBL/GenBank/DDBJ databases">
        <title>Sequencing the genomes of 1000 actinobacteria strains.</title>
        <authorList>
            <person name="Klenk H.-P."/>
        </authorList>
    </citation>
    <scope>NUCLEOTIDE SEQUENCE [LARGE SCALE GENOMIC DNA]</scope>
    <source>
        <strain evidence="13 14">DSM 18031</strain>
    </source>
</reference>